<gene>
    <name evidence="2" type="ORF">OCHUTO_0342</name>
</gene>
<sequence length="637" mass="73117">MLCRILLLQLIFLIATINSIQARWKCYNDSDLEIIHFDQNIIVNSDGSSEEIIEQQVKILNEAGRKIFTNYMLEYDSVNSQLDLIIAKTIFEGKEYNVDLKSVHDLPLISEKYGFHHKRQILINFTKVEVGTEIHLVYKRKNQTIAPNYYDDIFEFGNGGWHQKGHIKINSALPLYIKINDPYNVLEVKTSSKDKFHSAEITLVKALTTELTNEPENSLLSNQLKTWVSISSTNTWEDVAGKFTDDYYKILNQKLPKLFQVIANKAKKYSSYEDQVNSVTSDLSHVIQYHGDYRSIRYGRFVPWNLAQIAEAQLGDCKDFSISAAAILQNIGYKVQPAFVNRGIRSFETKLWLPCVSHYNHAILRATSEDGKLHWIDPTNFVSMAGGTFPDIANRMSLVLDPENSSYAQIPNINPDHSQLILTTSISRTEKNSAYWKTKLTLLGEQAYLITGAELKNSQQEVKDLIFKWASGTSLEEQDKKRIVLPDLTSRIVKDLTFECEYNKPNSLFQSNLGSVLMLYHTYLSHISGSEPDQIGDLFLGLPRTITHVIEIKDEKIENINIFNFEIDTPWVYIHRFCQCQGNDIKITVKVIFRKSLILNKDLKSDVYKKLKDAIKQNFELTAIVFNDSKKHEIQSN</sequence>
<dbReference type="STRING" id="1359168.OCHUTO_0342"/>
<organism evidence="2 3">
    <name type="scientific">Orientia chuto str. Dubai</name>
    <dbReference type="NCBI Taxonomy" id="1359168"/>
    <lineage>
        <taxon>Bacteria</taxon>
        <taxon>Pseudomonadati</taxon>
        <taxon>Pseudomonadota</taxon>
        <taxon>Alphaproteobacteria</taxon>
        <taxon>Rickettsiales</taxon>
        <taxon>Rickettsiaceae</taxon>
        <taxon>Rickettsieae</taxon>
        <taxon>Orientia</taxon>
    </lineage>
</organism>
<feature type="domain" description="DUF3857" evidence="1">
    <location>
        <begin position="46"/>
        <end position="206"/>
    </location>
</feature>
<dbReference type="EMBL" id="LANP01000006">
    <property type="protein sequence ID" value="KJV56754.1"/>
    <property type="molecule type" value="Genomic_DNA"/>
</dbReference>
<dbReference type="Gene3D" id="2.60.40.3140">
    <property type="match status" value="1"/>
</dbReference>
<dbReference type="Gene3D" id="3.10.620.30">
    <property type="match status" value="1"/>
</dbReference>
<reference evidence="2 3" key="1">
    <citation type="submission" date="2015-02" db="EMBL/GenBank/DDBJ databases">
        <title>Genome Sequencing of Rickettsiales.</title>
        <authorList>
            <person name="Daugherty S.C."/>
            <person name="Su Q."/>
            <person name="Abolude K."/>
            <person name="Beier-Sexton M."/>
            <person name="Carlyon J.A."/>
            <person name="Carter R."/>
            <person name="Day N.P."/>
            <person name="Dumler S.J."/>
            <person name="Dyachenko V."/>
            <person name="Godinez A."/>
            <person name="Kurtti T.J."/>
            <person name="Lichay M."/>
            <person name="Mullins K.E."/>
            <person name="Ott S."/>
            <person name="Pappas-Brown V."/>
            <person name="Paris D.H."/>
            <person name="Patel P."/>
            <person name="Richards A.L."/>
            <person name="Sadzewicz L."/>
            <person name="Sears K."/>
            <person name="Seidman D."/>
            <person name="Sengamalay N."/>
            <person name="Stenos J."/>
            <person name="Tallon L.J."/>
            <person name="Vincent G."/>
            <person name="Fraser C.M."/>
            <person name="Munderloh U."/>
            <person name="Dunning-Hotopp J.C."/>
        </authorList>
    </citation>
    <scope>NUCLEOTIDE SEQUENCE [LARGE SCALE GENOMIC DNA]</scope>
    <source>
        <strain evidence="2 3">Fuller</strain>
    </source>
</reference>
<dbReference type="AlphaFoldDB" id="A0A0F3MQ81"/>
<dbReference type="Pfam" id="PF12969">
    <property type="entry name" value="DUF3857"/>
    <property type="match status" value="1"/>
</dbReference>
<dbReference type="Proteomes" id="UP000033616">
    <property type="component" value="Unassembled WGS sequence"/>
</dbReference>
<evidence type="ECO:0000259" key="1">
    <source>
        <dbReference type="Pfam" id="PF12969"/>
    </source>
</evidence>
<name>A0A0F3MQ81_9RICK</name>
<dbReference type="PATRIC" id="fig|1359168.3.peg.1099"/>
<evidence type="ECO:0000313" key="2">
    <source>
        <dbReference type="EMBL" id="KJV56754.1"/>
    </source>
</evidence>
<dbReference type="RefSeq" id="WP_045797100.1">
    <property type="nucleotide sequence ID" value="NZ_LANP01000006.1"/>
</dbReference>
<dbReference type="InterPro" id="IPR024618">
    <property type="entry name" value="DUF3857"/>
</dbReference>
<accession>A0A0F3MQ81</accession>
<comment type="caution">
    <text evidence="2">The sequence shown here is derived from an EMBL/GenBank/DDBJ whole genome shotgun (WGS) entry which is preliminary data.</text>
</comment>
<evidence type="ECO:0000313" key="3">
    <source>
        <dbReference type="Proteomes" id="UP000033616"/>
    </source>
</evidence>
<protein>
    <recommendedName>
        <fullName evidence="1">DUF3857 domain-containing protein</fullName>
    </recommendedName>
</protein>
<proteinExistence type="predicted"/>
<keyword evidence="3" id="KW-1185">Reference proteome</keyword>
<dbReference type="OrthoDB" id="98874at2"/>